<comment type="caution">
    <text evidence="2">The sequence shown here is derived from an EMBL/GenBank/DDBJ whole genome shotgun (WGS) entry which is preliminary data.</text>
</comment>
<sequence length="241" mass="24829">MTRRVPVIARPAVPALAVLAVPALISPALAQGGAPVPAPPPTTTELTLSATGTVHAPPDRLTATLFAEATAPAVSTAQERVNALIRQATDAAGAAGGLVIVTDSYSVQHDDAPRSQQWTARQSIRLTGGDGAKLLDLVGRLQARGLALSGLDWSLSPDRRTALIQQAEAEALKAVRQRAASAAATLGLTVGTIRSVTLEDRGMPRPMPMMMMAARAALPPTAPPEEQDVTAAATATVLLRP</sequence>
<keyword evidence="1" id="KW-0732">Signal</keyword>
<dbReference type="PANTHER" id="PTHR34387">
    <property type="entry name" value="SLR1258 PROTEIN"/>
    <property type="match status" value="1"/>
</dbReference>
<feature type="chain" id="PRO_5031280422" evidence="1">
    <location>
        <begin position="31"/>
        <end position="241"/>
    </location>
</feature>
<evidence type="ECO:0000313" key="3">
    <source>
        <dbReference type="Proteomes" id="UP000578030"/>
    </source>
</evidence>
<dbReference type="EMBL" id="JABEQM010000015">
    <property type="protein sequence ID" value="MBB2202934.1"/>
    <property type="molecule type" value="Genomic_DNA"/>
</dbReference>
<dbReference type="InterPro" id="IPR007497">
    <property type="entry name" value="SIMPL/DUF541"/>
</dbReference>
<protein>
    <submittedName>
        <fullName evidence="2">SIMPL domain-containing protein</fullName>
    </submittedName>
</protein>
<keyword evidence="3" id="KW-1185">Reference proteome</keyword>
<dbReference type="GO" id="GO:0006974">
    <property type="term" value="P:DNA damage response"/>
    <property type="evidence" value="ECO:0007669"/>
    <property type="project" value="TreeGrafter"/>
</dbReference>
<evidence type="ECO:0000256" key="1">
    <source>
        <dbReference type="SAM" id="SignalP"/>
    </source>
</evidence>
<dbReference type="Proteomes" id="UP000578030">
    <property type="component" value="Unassembled WGS sequence"/>
</dbReference>
<feature type="signal peptide" evidence="1">
    <location>
        <begin position="1"/>
        <end position="30"/>
    </location>
</feature>
<dbReference type="Gene3D" id="3.30.110.170">
    <property type="entry name" value="Protein of unknown function (DUF541), domain 1"/>
    <property type="match status" value="1"/>
</dbReference>
<dbReference type="RefSeq" id="WP_182960777.1">
    <property type="nucleotide sequence ID" value="NZ_JABEQM010000015.1"/>
</dbReference>
<dbReference type="InterPro" id="IPR052022">
    <property type="entry name" value="26kDa_periplasmic_antigen"/>
</dbReference>
<reference evidence="2 3" key="1">
    <citation type="submission" date="2020-04" db="EMBL/GenBank/DDBJ databases">
        <title>Description of novel Gluconacetobacter.</title>
        <authorList>
            <person name="Sombolestani A."/>
        </authorList>
    </citation>
    <scope>NUCLEOTIDE SEQUENCE [LARGE SCALE GENOMIC DNA]</scope>
    <source>
        <strain evidence="2 3">LMG 27802</strain>
    </source>
</reference>
<accession>A0A7W4K9P3</accession>
<dbReference type="Pfam" id="PF04402">
    <property type="entry name" value="SIMPL"/>
    <property type="match status" value="1"/>
</dbReference>
<proteinExistence type="predicted"/>
<dbReference type="AlphaFoldDB" id="A0A7W4K9P3"/>
<dbReference type="PANTHER" id="PTHR34387:SF1">
    <property type="entry name" value="PERIPLASMIC IMMUNOGENIC PROTEIN"/>
    <property type="match status" value="1"/>
</dbReference>
<organism evidence="2 3">
    <name type="scientific">Gluconacetobacter tumulisoli</name>
    <dbReference type="NCBI Taxonomy" id="1286189"/>
    <lineage>
        <taxon>Bacteria</taxon>
        <taxon>Pseudomonadati</taxon>
        <taxon>Pseudomonadota</taxon>
        <taxon>Alphaproteobacteria</taxon>
        <taxon>Acetobacterales</taxon>
        <taxon>Acetobacteraceae</taxon>
        <taxon>Gluconacetobacter</taxon>
    </lineage>
</organism>
<name>A0A7W4K9P3_9PROT</name>
<gene>
    <name evidence="2" type="ORF">HLH28_15375</name>
</gene>
<dbReference type="Gene3D" id="3.30.70.2970">
    <property type="entry name" value="Protein of unknown function (DUF541), domain 2"/>
    <property type="match status" value="1"/>
</dbReference>
<evidence type="ECO:0000313" key="2">
    <source>
        <dbReference type="EMBL" id="MBB2202934.1"/>
    </source>
</evidence>